<dbReference type="InterPro" id="IPR003018">
    <property type="entry name" value="GAF"/>
</dbReference>
<dbReference type="InterPro" id="IPR003661">
    <property type="entry name" value="HisK_dim/P_dom"/>
</dbReference>
<reference evidence="23 24" key="1">
    <citation type="journal article" date="2008" name="Proc. Natl. Acad. Sci. U.S.A.">
        <title>Niche adaptation and genome expansion in the chlorophyll d-producing cyanobacterium Acaryochloris marina.</title>
        <authorList>
            <person name="Swingley W.D."/>
            <person name="Chen M."/>
            <person name="Cheung P.C."/>
            <person name="Conrad A.L."/>
            <person name="Dejesa L.C."/>
            <person name="Hao J."/>
            <person name="Honchak B.M."/>
            <person name="Karbach L.E."/>
            <person name="Kurdoglu A."/>
            <person name="Lahiri S."/>
            <person name="Mastrian S.D."/>
            <person name="Miyashita H."/>
            <person name="Page L."/>
            <person name="Ramakrishna P."/>
            <person name="Satoh S."/>
            <person name="Sattley W.M."/>
            <person name="Shimada Y."/>
            <person name="Taylor H.L."/>
            <person name="Tomo T."/>
            <person name="Tsuchiya T."/>
            <person name="Wang Z.T."/>
            <person name="Raymond J."/>
            <person name="Mimuro M."/>
            <person name="Blankenship R.E."/>
            <person name="Touchman J.W."/>
        </authorList>
    </citation>
    <scope>NUCLEOTIDE SEQUENCE [LARGE SCALE GENOMIC DNA]</scope>
    <source>
        <strain evidence="24">MBIC 11017</strain>
    </source>
</reference>
<comment type="catalytic activity">
    <reaction evidence="1">
        <text>ATP + protein L-histidine = ADP + protein N-phospho-L-histidine.</text>
        <dbReference type="EC" id="2.7.13.3"/>
    </reaction>
</comment>
<dbReference type="InterPro" id="IPR013656">
    <property type="entry name" value="PAS_4"/>
</dbReference>
<keyword evidence="9 23" id="KW-0418">Kinase</keyword>
<dbReference type="InterPro" id="IPR004358">
    <property type="entry name" value="Sig_transdc_His_kin-like_C"/>
</dbReference>
<evidence type="ECO:0000256" key="8">
    <source>
        <dbReference type="ARBA" id="ARBA00022741"/>
    </source>
</evidence>
<dbReference type="CDD" id="cd00082">
    <property type="entry name" value="HisKA"/>
    <property type="match status" value="1"/>
</dbReference>
<dbReference type="SMART" id="SM00388">
    <property type="entry name" value="HisKA"/>
    <property type="match status" value="1"/>
</dbReference>
<organism evidence="23 24">
    <name type="scientific">Acaryochloris marina (strain MBIC 11017)</name>
    <dbReference type="NCBI Taxonomy" id="329726"/>
    <lineage>
        <taxon>Bacteria</taxon>
        <taxon>Bacillati</taxon>
        <taxon>Cyanobacteriota</taxon>
        <taxon>Cyanophyceae</taxon>
        <taxon>Acaryochloridales</taxon>
        <taxon>Acaryochloridaceae</taxon>
        <taxon>Acaryochloris</taxon>
    </lineage>
</organism>
<keyword evidence="16" id="KW-0129">CBS domain</keyword>
<dbReference type="GO" id="GO:0000155">
    <property type="term" value="F:phosphorelay sensor kinase activity"/>
    <property type="evidence" value="ECO:0007669"/>
    <property type="project" value="InterPro"/>
</dbReference>
<dbReference type="InterPro" id="IPR035965">
    <property type="entry name" value="PAS-like_dom_sf"/>
</dbReference>
<dbReference type="CDD" id="cd17774">
    <property type="entry name" value="CBS_two-component_sensor_histidine_kinase_repeat2"/>
    <property type="match status" value="1"/>
</dbReference>
<evidence type="ECO:0000259" key="22">
    <source>
        <dbReference type="PROSITE" id="PS51371"/>
    </source>
</evidence>
<dbReference type="SMART" id="SM00065">
    <property type="entry name" value="GAF"/>
    <property type="match status" value="4"/>
</dbReference>
<dbReference type="eggNOG" id="COG2202">
    <property type="taxonomic scope" value="Bacteria"/>
</dbReference>
<feature type="coiled-coil region" evidence="17">
    <location>
        <begin position="1043"/>
        <end position="1094"/>
    </location>
</feature>
<dbReference type="PROSITE" id="PS50110">
    <property type="entry name" value="RESPONSE_REGULATORY"/>
    <property type="match status" value="1"/>
</dbReference>
<dbReference type="InterPro" id="IPR000700">
    <property type="entry name" value="PAS-assoc_C"/>
</dbReference>
<evidence type="ECO:0000256" key="9">
    <source>
        <dbReference type="ARBA" id="ARBA00022777"/>
    </source>
</evidence>
<dbReference type="RefSeq" id="WP_012166131.1">
    <property type="nucleotide sequence ID" value="NC_009925.1"/>
</dbReference>
<evidence type="ECO:0000256" key="2">
    <source>
        <dbReference type="ARBA" id="ARBA00004370"/>
    </source>
</evidence>
<protein>
    <recommendedName>
        <fullName evidence="14">Circadian input-output histidine kinase CikA</fullName>
        <ecNumber evidence="4">2.7.13.3</ecNumber>
    </recommendedName>
</protein>
<dbReference type="CDD" id="cd17546">
    <property type="entry name" value="REC_hyHK_CKI1_RcsC-like"/>
    <property type="match status" value="1"/>
</dbReference>
<dbReference type="Gene3D" id="3.10.580.10">
    <property type="entry name" value="CBS-domain"/>
    <property type="match status" value="2"/>
</dbReference>
<feature type="domain" description="Phytochrome chromophore attachment site" evidence="18">
    <location>
        <begin position="1096"/>
        <end position="1235"/>
    </location>
</feature>
<comment type="subcellular location">
    <subcellularLocation>
        <location evidence="2">Membrane</location>
    </subcellularLocation>
</comment>
<dbReference type="PROSITE" id="PS50046">
    <property type="entry name" value="PHYTOCHROME_2"/>
    <property type="match status" value="2"/>
</dbReference>
<dbReference type="FunFam" id="1.10.287.130:FF:000004">
    <property type="entry name" value="Ethylene receptor 1"/>
    <property type="match status" value="1"/>
</dbReference>
<dbReference type="SMART" id="SM00448">
    <property type="entry name" value="REC"/>
    <property type="match status" value="1"/>
</dbReference>
<dbReference type="Pfam" id="PF00512">
    <property type="entry name" value="HisKA"/>
    <property type="match status" value="1"/>
</dbReference>
<dbReference type="SUPFAM" id="SSF54631">
    <property type="entry name" value="CBS-domain pair"/>
    <property type="match status" value="2"/>
</dbReference>
<evidence type="ECO:0000313" key="23">
    <source>
        <dbReference type="EMBL" id="ABW30929.1"/>
    </source>
</evidence>
<dbReference type="HOGENOM" id="CLU_238995_0_0_3"/>
<dbReference type="InterPro" id="IPR029016">
    <property type="entry name" value="GAF-like_dom_sf"/>
</dbReference>
<evidence type="ECO:0000259" key="19">
    <source>
        <dbReference type="PROSITE" id="PS50109"/>
    </source>
</evidence>
<dbReference type="Proteomes" id="UP000000268">
    <property type="component" value="Chromosome"/>
</dbReference>
<dbReference type="InterPro" id="IPR046342">
    <property type="entry name" value="CBS_dom_sf"/>
</dbReference>
<evidence type="ECO:0000256" key="7">
    <source>
        <dbReference type="ARBA" id="ARBA00022692"/>
    </source>
</evidence>
<dbReference type="FunFam" id="3.30.565.10:FF:000010">
    <property type="entry name" value="Sensor histidine kinase RcsC"/>
    <property type="match status" value="1"/>
</dbReference>
<feature type="coiled-coil region" evidence="17">
    <location>
        <begin position="325"/>
        <end position="362"/>
    </location>
</feature>
<dbReference type="Gene3D" id="3.30.450.20">
    <property type="entry name" value="PAS domain"/>
    <property type="match status" value="1"/>
</dbReference>
<keyword evidence="11" id="KW-1133">Transmembrane helix</keyword>
<dbReference type="PROSITE" id="PS50109">
    <property type="entry name" value="HIS_KIN"/>
    <property type="match status" value="1"/>
</dbReference>
<evidence type="ECO:0000256" key="4">
    <source>
        <dbReference type="ARBA" id="ARBA00012438"/>
    </source>
</evidence>
<evidence type="ECO:0000259" key="21">
    <source>
        <dbReference type="PROSITE" id="PS50113"/>
    </source>
</evidence>
<keyword evidence="12" id="KW-0902">Two-component regulatory system</keyword>
<dbReference type="eggNOG" id="COG2205">
    <property type="taxonomic scope" value="Bacteria"/>
</dbReference>
<dbReference type="eggNOG" id="COG2203">
    <property type="taxonomic scope" value="Bacteria"/>
</dbReference>
<feature type="domain" description="PAC" evidence="21">
    <location>
        <begin position="816"/>
        <end position="872"/>
    </location>
</feature>
<feature type="domain" description="CBS" evidence="22">
    <location>
        <begin position="17"/>
        <end position="89"/>
    </location>
</feature>
<dbReference type="PROSITE" id="PS50113">
    <property type="entry name" value="PAC"/>
    <property type="match status" value="1"/>
</dbReference>
<evidence type="ECO:0000256" key="1">
    <source>
        <dbReference type="ARBA" id="ARBA00000085"/>
    </source>
</evidence>
<dbReference type="PANTHER" id="PTHR45339">
    <property type="entry name" value="HYBRID SIGNAL TRANSDUCTION HISTIDINE KINASE J"/>
    <property type="match status" value="1"/>
</dbReference>
<dbReference type="InterPro" id="IPR000644">
    <property type="entry name" value="CBS_dom"/>
</dbReference>
<feature type="domain" description="CBS" evidence="22">
    <location>
        <begin position="233"/>
        <end position="290"/>
    </location>
</feature>
<dbReference type="PRINTS" id="PR00344">
    <property type="entry name" value="BCTRLSENSOR"/>
</dbReference>
<dbReference type="InterPro" id="IPR011006">
    <property type="entry name" value="CheY-like_superfamily"/>
</dbReference>
<dbReference type="GO" id="GO:0016020">
    <property type="term" value="C:membrane"/>
    <property type="evidence" value="ECO:0007669"/>
    <property type="project" value="UniProtKB-SubCell"/>
</dbReference>
<dbReference type="eggNOG" id="COG0517">
    <property type="taxonomic scope" value="Bacteria"/>
</dbReference>
<evidence type="ECO:0000256" key="15">
    <source>
        <dbReference type="PROSITE-ProRule" id="PRU00169"/>
    </source>
</evidence>
<dbReference type="Gene3D" id="3.30.450.40">
    <property type="match status" value="4"/>
</dbReference>
<dbReference type="Pfam" id="PF00571">
    <property type="entry name" value="CBS"/>
    <property type="match status" value="4"/>
</dbReference>
<keyword evidence="24" id="KW-1185">Reference proteome</keyword>
<evidence type="ECO:0000259" key="20">
    <source>
        <dbReference type="PROSITE" id="PS50110"/>
    </source>
</evidence>
<dbReference type="GO" id="GO:0005524">
    <property type="term" value="F:ATP binding"/>
    <property type="evidence" value="ECO:0007669"/>
    <property type="project" value="UniProtKB-KW"/>
</dbReference>
<keyword evidence="7" id="KW-0812">Transmembrane</keyword>
<dbReference type="InterPro" id="IPR036097">
    <property type="entry name" value="HisK_dim/P_sf"/>
</dbReference>
<keyword evidence="6" id="KW-0808">Transferase</keyword>
<feature type="domain" description="Response regulatory" evidence="20">
    <location>
        <begin position="1549"/>
        <end position="1663"/>
    </location>
</feature>
<evidence type="ECO:0000256" key="12">
    <source>
        <dbReference type="ARBA" id="ARBA00023012"/>
    </source>
</evidence>
<feature type="coiled-coil region" evidence="17">
    <location>
        <begin position="1263"/>
        <end position="1290"/>
    </location>
</feature>
<dbReference type="Gene3D" id="1.10.287.130">
    <property type="match status" value="1"/>
</dbReference>
<feature type="domain" description="Phytochrome chromophore attachment site" evidence="18">
    <location>
        <begin position="378"/>
        <end position="519"/>
    </location>
</feature>
<dbReference type="PROSITE" id="PS51371">
    <property type="entry name" value="CBS"/>
    <property type="match status" value="4"/>
</dbReference>
<accession>B0C2P1</accession>
<dbReference type="SMART" id="SM00116">
    <property type="entry name" value="CBS"/>
    <property type="match status" value="4"/>
</dbReference>
<dbReference type="EMBL" id="CP000828">
    <property type="protein sequence ID" value="ABW30929.1"/>
    <property type="molecule type" value="Genomic_DNA"/>
</dbReference>
<dbReference type="InterPro" id="IPR016132">
    <property type="entry name" value="Phyto_chromo_attachment"/>
</dbReference>
<dbReference type="Pfam" id="PF00072">
    <property type="entry name" value="Response_reg"/>
    <property type="match status" value="1"/>
</dbReference>
<dbReference type="InterPro" id="IPR036890">
    <property type="entry name" value="HATPase_C_sf"/>
</dbReference>
<evidence type="ECO:0000256" key="10">
    <source>
        <dbReference type="ARBA" id="ARBA00022840"/>
    </source>
</evidence>
<feature type="modified residue" description="4-aspartylphosphate" evidence="15">
    <location>
        <position position="1598"/>
    </location>
</feature>
<evidence type="ECO:0000313" key="24">
    <source>
        <dbReference type="Proteomes" id="UP000000268"/>
    </source>
</evidence>
<dbReference type="SUPFAM" id="SSF55781">
    <property type="entry name" value="GAF domain-like"/>
    <property type="match status" value="4"/>
</dbReference>
<gene>
    <name evidence="23" type="ordered locus">AM1_5997</name>
</gene>
<evidence type="ECO:0000256" key="5">
    <source>
        <dbReference type="ARBA" id="ARBA00022553"/>
    </source>
</evidence>
<dbReference type="Pfam" id="PF01590">
    <property type="entry name" value="GAF"/>
    <property type="match status" value="4"/>
</dbReference>
<dbReference type="SUPFAM" id="SSF47384">
    <property type="entry name" value="Homodimeric domain of signal transducing histidine kinase"/>
    <property type="match status" value="1"/>
</dbReference>
<dbReference type="OrthoDB" id="502671at2"/>
<feature type="domain" description="CBS" evidence="22">
    <location>
        <begin position="97"/>
        <end position="158"/>
    </location>
</feature>
<keyword evidence="5 15" id="KW-0597">Phosphoprotein</keyword>
<evidence type="ECO:0000256" key="16">
    <source>
        <dbReference type="PROSITE-ProRule" id="PRU00703"/>
    </source>
</evidence>
<evidence type="ECO:0000256" key="14">
    <source>
        <dbReference type="ARBA" id="ARBA00074306"/>
    </source>
</evidence>
<dbReference type="InterPro" id="IPR003594">
    <property type="entry name" value="HATPase_dom"/>
</dbReference>
<dbReference type="InterPro" id="IPR000014">
    <property type="entry name" value="PAS"/>
</dbReference>
<comment type="similarity">
    <text evidence="3">In the N-terminal section; belongs to the phytochrome family.</text>
</comment>
<dbReference type="Pfam" id="PF02518">
    <property type="entry name" value="HATPase_c"/>
    <property type="match status" value="1"/>
</dbReference>
<dbReference type="eggNOG" id="COG0745">
    <property type="taxonomic scope" value="Bacteria"/>
</dbReference>
<evidence type="ECO:0000259" key="18">
    <source>
        <dbReference type="PROSITE" id="PS50046"/>
    </source>
</evidence>
<name>B0C2P1_ACAM1</name>
<dbReference type="InterPro" id="IPR005467">
    <property type="entry name" value="His_kinase_dom"/>
</dbReference>
<dbReference type="Pfam" id="PF08448">
    <property type="entry name" value="PAS_4"/>
    <property type="match status" value="1"/>
</dbReference>
<evidence type="ECO:0000256" key="3">
    <source>
        <dbReference type="ARBA" id="ARBA00006402"/>
    </source>
</evidence>
<evidence type="ECO:0000256" key="11">
    <source>
        <dbReference type="ARBA" id="ARBA00022989"/>
    </source>
</evidence>
<dbReference type="PANTHER" id="PTHR45339:SF1">
    <property type="entry name" value="HYBRID SIGNAL TRANSDUCTION HISTIDINE KINASE J"/>
    <property type="match status" value="1"/>
</dbReference>
<sequence>MGSRWPVTWQPVSTSIINPQPLTVTVDTPVMSVLKQMSQLYGAACAFPVDPKESLLQASCAIVTHSSGRLAGVFTERDLVQLMVEGHDLAHANIGDVLRDLPVTISPEQCRDISVPLFLMRRAKVQHLPVVTPQQKVLGIVTLGTLCQAIEATNFLQLWSVPAVMSTEVVCAAPSMSILEVACQMHAHHTSCAVVTCQKQQMTQLIGIITERDILQLQTLGIPMTTTFVEQVMSSPLFSVNPKDSLWSVYQQMHHHHIRRMVVVDSNQILGIVNQDDLLHLFDPLATNALTEALQGQVKQLRLEKVDLLQGQSYGIETQQSLEDINHANDQVQLLKQQNQRLQQELKHKEQAEAELSQQIKQERLLRLITQEIHSTTDLKELQSIVVHQVRQAVGADRALLFRLMPGGGGIILEESVLPNYPAMEELDGEDQDFPPEYYEFYLHRQPRIVLDVDQDDWSQCLKQFWLPAQVKSKIVAPIVQSQDHGHSRLWGLLVVHACEYHRVWQPDEALFLQQVANQFAVAVQQADLAIQLQQELVERQQSDRALAQELQRSQLLGKIAQKVHESLDSLHVFETAVVEIRRALKASRCNIYIYSATDEPHFSLMFHDYEADYPDRGPEIVRLADHEYARRLVSQSEAIVSPQVQSDPLLANGLPMVNALSIQSMVSIRTSYQGDVNGAITISQCDRIRDWTLEEVDLLAAVATEVGIALAHANLLAQELQQRAQLSQKNQQLQTEIEEKKQTQTLLKLVMDSIPQAIFWKDKASRYLGCNQAFAQEAGFNTAEDIIGKTDQEMPWSSEEAEWHRLSDLEVMNSKQPQFHVLETHLRADGTKTWLDTNKVPLHNLKGQVVGLLGTSEDITERIQIETELQQQLQREQVLSEITNQIRRSLDLDVLLKSAVDQLRDLFQVSRCSFFTYSDQPNSQLILSAQAYAHPEWEAALSDPLPTSDHPRFIKLLANDRVHAVSDIWQEPSLSTTEKELLSTSLRIGAYLSVRTAFKHHPNGIIFLDQCERRRNWTKDEISLLGAVAAQLGIAVAHADLLADEQKQRQNLNLQNHRLQEEIVNRNQAEKALAKQLEKAELLEQIVRQIRQSLEPQLIFRTAVTQVRKLLAVDRVCIYRFIEDAGYSQGMMVAEEVLPEFPSALTAQVRDQCFGDEYATQYQNGRFQAVADIYDAGLSECHIEILDLFHIRANLVLPLLQGDNLWGLLCIHQCSGPRSWQPDEIEFVQKIANQLGIALYQAELLLKEQHQRHVLSVRSQELTFNNQQLAKAKQEAETAQRKAEQANRAKSIFLANMSHELRTPLNAILGFSQLISRDPSTPNYQLEQLEIINRSGEHLLALINDVLTMSKIEAGRSSLRSQIVDLPLLLDTVENMLGLKAEKKGLKLIFDRGLTPPHYIRTDPGKLRQVLMNLLSNAIKFTTSGHVQLCLESNTLDTPEGAGVPPLLDVRFTVSDTGSGIAPEELKLLFEPFAQTETGRQSQEGTGLGLAISRQFVQIMGGNLTAHSIHNQGTTLTFNIVVETVLQKKQLGSHRQVMQLLPGQPHYRILVVEDNVDSRELLVTLLVTVGFTVKAAENGEVAIALCQSWQPHLVWMDLRLPVLDGLSATRLIKQLETPPVVIALTANAFDEDRDLALQAGCDDFVHKPYREASIFEKMALHLEVQYQYQEKELLKSTIPTLNVEQLAQMPHPWLVQLHQATNNLDQHMVELLLDELDETNQPLQEALRHLVHEFRYDEILAVTHPLLSPPLQESTEPPQESTE</sequence>
<dbReference type="SMART" id="SM00387">
    <property type="entry name" value="HATPase_c"/>
    <property type="match status" value="1"/>
</dbReference>
<dbReference type="Gene3D" id="3.30.565.10">
    <property type="entry name" value="Histidine kinase-like ATPase, C-terminal domain"/>
    <property type="match status" value="1"/>
</dbReference>
<proteinExistence type="inferred from homology"/>
<evidence type="ECO:0000256" key="17">
    <source>
        <dbReference type="SAM" id="Coils"/>
    </source>
</evidence>
<dbReference type="CDD" id="cd16922">
    <property type="entry name" value="HATPase_EvgS-ArcB-TorS-like"/>
    <property type="match status" value="1"/>
</dbReference>
<dbReference type="STRING" id="329726.AM1_5997"/>
<dbReference type="SUPFAM" id="SSF55874">
    <property type="entry name" value="ATPase domain of HSP90 chaperone/DNA topoisomerase II/histidine kinase"/>
    <property type="match status" value="1"/>
</dbReference>
<keyword evidence="17" id="KW-0175">Coiled coil</keyword>
<feature type="coiled-coil region" evidence="17">
    <location>
        <begin position="711"/>
        <end position="744"/>
    </location>
</feature>
<evidence type="ECO:0000256" key="13">
    <source>
        <dbReference type="ARBA" id="ARBA00023136"/>
    </source>
</evidence>
<keyword evidence="8" id="KW-0547">Nucleotide-binding</keyword>
<dbReference type="NCBIfam" id="TIGR00229">
    <property type="entry name" value="sensory_box"/>
    <property type="match status" value="1"/>
</dbReference>
<dbReference type="EC" id="2.7.13.3" evidence="4"/>
<dbReference type="InterPro" id="IPR001789">
    <property type="entry name" value="Sig_transdc_resp-reg_receiver"/>
</dbReference>
<feature type="domain" description="Histidine kinase" evidence="19">
    <location>
        <begin position="1297"/>
        <end position="1525"/>
    </location>
</feature>
<dbReference type="SUPFAM" id="SSF52172">
    <property type="entry name" value="CheY-like"/>
    <property type="match status" value="1"/>
</dbReference>
<feature type="domain" description="CBS" evidence="22">
    <location>
        <begin position="165"/>
        <end position="224"/>
    </location>
</feature>
<dbReference type="Gene3D" id="3.40.50.2300">
    <property type="match status" value="1"/>
</dbReference>
<evidence type="ECO:0000256" key="6">
    <source>
        <dbReference type="ARBA" id="ARBA00022679"/>
    </source>
</evidence>
<dbReference type="KEGG" id="amr:AM1_5997"/>
<keyword evidence="13" id="KW-0472">Membrane</keyword>
<keyword evidence="10" id="KW-0067">ATP-binding</keyword>
<dbReference type="SUPFAM" id="SSF55785">
    <property type="entry name" value="PYP-like sensor domain (PAS domain)"/>
    <property type="match status" value="1"/>
</dbReference>